<dbReference type="PRINTS" id="PR01008">
    <property type="entry name" value="FLGLRINGFLGH"/>
</dbReference>
<dbReference type="EMBL" id="JBHRYF010000001">
    <property type="protein sequence ID" value="MFC3658513.1"/>
    <property type="molecule type" value="Genomic_DNA"/>
</dbReference>
<comment type="subcellular location">
    <subcellularLocation>
        <location evidence="11">Cell outer membrane</location>
    </subcellularLocation>
    <subcellularLocation>
        <location evidence="11">Bacterial flagellum basal body</location>
    </subcellularLocation>
    <subcellularLocation>
        <location evidence="2">Membrane</location>
        <topology evidence="2">Lipid-anchor</topology>
    </subcellularLocation>
</comment>
<name>A0ABV7UP55_9GAMM</name>
<dbReference type="InterPro" id="IPR000527">
    <property type="entry name" value="Flag_Lring"/>
</dbReference>
<evidence type="ECO:0000256" key="2">
    <source>
        <dbReference type="ARBA" id="ARBA00004635"/>
    </source>
</evidence>
<comment type="function">
    <text evidence="1 11">Assembles around the rod to form the L-ring and probably protects the motor/basal body from shearing forces during rotation.</text>
</comment>
<evidence type="ECO:0000256" key="10">
    <source>
        <dbReference type="ARBA" id="ARBA00023288"/>
    </source>
</evidence>
<keyword evidence="12" id="KW-0966">Cell projection</keyword>
<evidence type="ECO:0000256" key="8">
    <source>
        <dbReference type="ARBA" id="ARBA00023143"/>
    </source>
</evidence>
<reference evidence="13" key="1">
    <citation type="journal article" date="2019" name="Int. J. Syst. Evol. Microbiol.">
        <title>The Global Catalogue of Microorganisms (GCM) 10K type strain sequencing project: providing services to taxonomists for standard genome sequencing and annotation.</title>
        <authorList>
            <consortium name="The Broad Institute Genomics Platform"/>
            <consortium name="The Broad Institute Genome Sequencing Center for Infectious Disease"/>
            <person name="Wu L."/>
            <person name="Ma J."/>
        </authorList>
    </citation>
    <scope>NUCLEOTIDE SEQUENCE [LARGE SCALE GENOMIC DNA]</scope>
    <source>
        <strain evidence="13">KCTC 42211</strain>
    </source>
</reference>
<evidence type="ECO:0000256" key="3">
    <source>
        <dbReference type="ARBA" id="ARBA00006929"/>
    </source>
</evidence>
<sequence>MSSQILPEARSPAGRPFARRSVARALLLAAALLALTGCATVMGDVRPFAPVGAQAPAPGYAAAAAPVPAAYATRSGDGGGSIYGGAAAGNGGDRGLRLFQDSKAREVGDLLTIVLVENTRAKTNAKTAVTKDTGLGMAAPSIFGQSVTYNGKPLLQAEIEGTREFNGAGDSAQSNQLNGNITVRVVEQLGNGNLRVAGQKQVRLNQGDELVQVQGIVRIADISPDNRISSDRVGEAQIVYGGRGTLARSNAMGWLGRFFNSAAFPN</sequence>
<evidence type="ECO:0000256" key="5">
    <source>
        <dbReference type="ARBA" id="ARBA00022729"/>
    </source>
</evidence>
<keyword evidence="7" id="KW-0564">Palmitate</keyword>
<organism evidence="12 13">
    <name type="scientific">Luteimonas notoginsengisoli</name>
    <dbReference type="NCBI Taxonomy" id="1578200"/>
    <lineage>
        <taxon>Bacteria</taxon>
        <taxon>Pseudomonadati</taxon>
        <taxon>Pseudomonadota</taxon>
        <taxon>Gammaproteobacteria</taxon>
        <taxon>Lysobacterales</taxon>
        <taxon>Lysobacteraceae</taxon>
        <taxon>Luteimonas</taxon>
    </lineage>
</organism>
<accession>A0ABV7UP55</accession>
<evidence type="ECO:0000313" key="13">
    <source>
        <dbReference type="Proteomes" id="UP001595724"/>
    </source>
</evidence>
<evidence type="ECO:0000256" key="7">
    <source>
        <dbReference type="ARBA" id="ARBA00023139"/>
    </source>
</evidence>
<comment type="subunit">
    <text evidence="4 11">The basal body constitutes a major portion of the flagellar organelle and consists of four rings (L,P,S, and M) mounted on a central rod.</text>
</comment>
<evidence type="ECO:0000256" key="1">
    <source>
        <dbReference type="ARBA" id="ARBA00002591"/>
    </source>
</evidence>
<evidence type="ECO:0000256" key="4">
    <source>
        <dbReference type="ARBA" id="ARBA00011439"/>
    </source>
</evidence>
<dbReference type="PANTHER" id="PTHR34933:SF1">
    <property type="entry name" value="FLAGELLAR L-RING PROTEIN"/>
    <property type="match status" value="1"/>
</dbReference>
<dbReference type="PANTHER" id="PTHR34933">
    <property type="entry name" value="FLAGELLAR L-RING PROTEIN"/>
    <property type="match status" value="1"/>
</dbReference>
<keyword evidence="5" id="KW-0732">Signal</keyword>
<evidence type="ECO:0000256" key="11">
    <source>
        <dbReference type="HAMAP-Rule" id="MF_00415"/>
    </source>
</evidence>
<evidence type="ECO:0000256" key="9">
    <source>
        <dbReference type="ARBA" id="ARBA00023237"/>
    </source>
</evidence>
<dbReference type="Pfam" id="PF02107">
    <property type="entry name" value="FlgH"/>
    <property type="match status" value="1"/>
</dbReference>
<comment type="caution">
    <text evidence="12">The sequence shown here is derived from an EMBL/GenBank/DDBJ whole genome shotgun (WGS) entry which is preliminary data.</text>
</comment>
<keyword evidence="13" id="KW-1185">Reference proteome</keyword>
<keyword evidence="12" id="KW-0282">Flagellum</keyword>
<comment type="similarity">
    <text evidence="3 11">Belongs to the FlgH family.</text>
</comment>
<dbReference type="Proteomes" id="UP001595724">
    <property type="component" value="Unassembled WGS sequence"/>
</dbReference>
<keyword evidence="12" id="KW-0969">Cilium</keyword>
<gene>
    <name evidence="11" type="primary">flgH</name>
    <name evidence="12" type="ORF">ACFOM9_00275</name>
</gene>
<evidence type="ECO:0000313" key="12">
    <source>
        <dbReference type="EMBL" id="MFC3658513.1"/>
    </source>
</evidence>
<keyword evidence="6 11" id="KW-0472">Membrane</keyword>
<keyword evidence="8 11" id="KW-0975">Bacterial flagellum</keyword>
<protein>
    <recommendedName>
        <fullName evidence="11">Flagellar L-ring protein</fullName>
    </recommendedName>
    <alternativeName>
        <fullName evidence="11">Basal body L-ring protein</fullName>
    </alternativeName>
</protein>
<proteinExistence type="inferred from homology"/>
<keyword evidence="10" id="KW-0449">Lipoprotein</keyword>
<evidence type="ECO:0000256" key="6">
    <source>
        <dbReference type="ARBA" id="ARBA00023136"/>
    </source>
</evidence>
<keyword evidence="9 11" id="KW-0998">Cell outer membrane</keyword>
<dbReference type="HAMAP" id="MF_00415">
    <property type="entry name" value="FlgH"/>
    <property type="match status" value="1"/>
</dbReference>
<dbReference type="RefSeq" id="WP_386705212.1">
    <property type="nucleotide sequence ID" value="NZ_JBHRYF010000001.1"/>
</dbReference>